<feature type="region of interest" description="Disordered" evidence="1">
    <location>
        <begin position="1"/>
        <end position="40"/>
    </location>
</feature>
<keyword evidence="3" id="KW-1185">Reference proteome</keyword>
<dbReference type="EMBL" id="JACGCM010001329">
    <property type="protein sequence ID" value="KAF6156531.1"/>
    <property type="molecule type" value="Genomic_DNA"/>
</dbReference>
<name>A0A7J7MNT0_9MAGN</name>
<accession>A0A7J7MNT0</accession>
<proteinExistence type="predicted"/>
<sequence>MSSPISDAEVTEDMSMQMSVRDSSKIQEQGSRDTTPVQQDALICTEKATASEGMDESELISPPPNFESPHQLLKETAIIKLQSALKWADMVDDIERDKALIAQGV</sequence>
<dbReference type="Proteomes" id="UP000541444">
    <property type="component" value="Unassembled WGS sequence"/>
</dbReference>
<gene>
    <name evidence="2" type="ORF">GIB67_011332</name>
</gene>
<protein>
    <submittedName>
        <fullName evidence="2">Uncharacterized protein</fullName>
    </submittedName>
</protein>
<dbReference type="AlphaFoldDB" id="A0A7J7MNT0"/>
<evidence type="ECO:0000256" key="1">
    <source>
        <dbReference type="SAM" id="MobiDB-lite"/>
    </source>
</evidence>
<reference evidence="2 3" key="1">
    <citation type="journal article" date="2020" name="IScience">
        <title>Genome Sequencing of the Endangered Kingdonia uniflora (Circaeasteraceae, Ranunculales) Reveals Potential Mechanisms of Evolutionary Specialization.</title>
        <authorList>
            <person name="Sun Y."/>
            <person name="Deng T."/>
            <person name="Zhang A."/>
            <person name="Moore M.J."/>
            <person name="Landis J.B."/>
            <person name="Lin N."/>
            <person name="Zhang H."/>
            <person name="Zhang X."/>
            <person name="Huang J."/>
            <person name="Zhang X."/>
            <person name="Sun H."/>
            <person name="Wang H."/>
        </authorList>
    </citation>
    <scope>NUCLEOTIDE SEQUENCE [LARGE SCALE GENOMIC DNA]</scope>
    <source>
        <strain evidence="2">TB1705</strain>
        <tissue evidence="2">Leaf</tissue>
    </source>
</reference>
<evidence type="ECO:0000313" key="3">
    <source>
        <dbReference type="Proteomes" id="UP000541444"/>
    </source>
</evidence>
<feature type="compositionally biased region" description="Polar residues" evidence="1">
    <location>
        <begin position="14"/>
        <end position="38"/>
    </location>
</feature>
<comment type="caution">
    <text evidence="2">The sequence shown here is derived from an EMBL/GenBank/DDBJ whole genome shotgun (WGS) entry which is preliminary data.</text>
</comment>
<evidence type="ECO:0000313" key="2">
    <source>
        <dbReference type="EMBL" id="KAF6156531.1"/>
    </source>
</evidence>
<organism evidence="2 3">
    <name type="scientific">Kingdonia uniflora</name>
    <dbReference type="NCBI Taxonomy" id="39325"/>
    <lineage>
        <taxon>Eukaryota</taxon>
        <taxon>Viridiplantae</taxon>
        <taxon>Streptophyta</taxon>
        <taxon>Embryophyta</taxon>
        <taxon>Tracheophyta</taxon>
        <taxon>Spermatophyta</taxon>
        <taxon>Magnoliopsida</taxon>
        <taxon>Ranunculales</taxon>
        <taxon>Circaeasteraceae</taxon>
        <taxon>Kingdonia</taxon>
    </lineage>
</organism>